<sequence length="521" mass="61107">MKSLYKQVEFLDKKLLPIYGIKNIVDYNTVLYLDNLNDEAIKKINDLIMEFKQIFPVKNFNLHKTNYKIDSASHSFLFLKKILETTFVHFEYGTFKNKKYLRLIPKNNILEKYIENMNKTSEIRTFNAKTPILNQTKLNDYSYKFTNKDLLDNIKKQHKCEFILFPKNVIIDDNYLINIDSFGFKNEIVKNVNFCFVSNYDSNGVEILSKDYIANINKISRKVKIMVRGDHIEFDSNDGKIISDVFFNPLGKQEIKLYVQNHEKNNLDNILIKIDVTYVDFYTEFQNKLTDNCYIEQLININGLQVELLTIHGYTDIYRKNDSVKNKRLLEMGIIGHDEYIGTHKAFNCKSDHQNQGLLTLMSSDYDIAFVPPKVFTDFGYSYHIKSINNKKLFENLYFVSRHGDLIWNIKIITKHELNLNKTKFYFGEGNGSDIELLLKHNVIDNNNCYEYEVTNINKYNMINLLGKANGANKITAHVHSNVFKNYFNDSQIHISYCYTQMGIRKQLPNCPLTVNIAEIQ</sequence>
<evidence type="ECO:0000313" key="1">
    <source>
        <dbReference type="EMBL" id="ARF08372.1"/>
    </source>
</evidence>
<organism evidence="1">
    <name type="scientific">Catovirus CTV1</name>
    <dbReference type="NCBI Taxonomy" id="1977631"/>
    <lineage>
        <taxon>Viruses</taxon>
        <taxon>Varidnaviria</taxon>
        <taxon>Bamfordvirae</taxon>
        <taxon>Nucleocytoviricota</taxon>
        <taxon>Megaviricetes</taxon>
        <taxon>Imitervirales</taxon>
        <taxon>Mimiviridae</taxon>
        <taxon>Klosneuvirinae</taxon>
        <taxon>Catovirus</taxon>
    </lineage>
</organism>
<gene>
    <name evidence="1" type="ORF">Catovirus_1_422</name>
</gene>
<dbReference type="EMBL" id="KY684083">
    <property type="protein sequence ID" value="ARF08372.1"/>
    <property type="molecule type" value="Genomic_DNA"/>
</dbReference>
<protein>
    <submittedName>
        <fullName evidence="1">Uncharacterized protein</fullName>
    </submittedName>
</protein>
<accession>A0A1V0S9J1</accession>
<name>A0A1V0S9J1_9VIRU</name>
<proteinExistence type="predicted"/>
<reference evidence="1" key="1">
    <citation type="journal article" date="2017" name="Science">
        <title>Giant viruses with an expanded complement of translation system components.</title>
        <authorList>
            <person name="Schulz F."/>
            <person name="Yutin N."/>
            <person name="Ivanova N.N."/>
            <person name="Ortega D.R."/>
            <person name="Lee T.K."/>
            <person name="Vierheilig J."/>
            <person name="Daims H."/>
            <person name="Horn M."/>
            <person name="Wagner M."/>
            <person name="Jensen G.J."/>
            <person name="Kyrpides N.C."/>
            <person name="Koonin E.V."/>
            <person name="Woyke T."/>
        </authorList>
    </citation>
    <scope>NUCLEOTIDE SEQUENCE</scope>
    <source>
        <strain evidence="1">CTV1</strain>
    </source>
</reference>